<dbReference type="Pfam" id="PF12945">
    <property type="entry name" value="PilZNR"/>
    <property type="match status" value="1"/>
</dbReference>
<gene>
    <name evidence="6" type="ORF">NFC81_04620</name>
</gene>
<sequence>MATVELTKLKIQPGIGVHMEVEDRPEARLSSKLIGLVAPRSVLVQTPVVDGRQVLFRKDQPLIVRFFANKVACGFRTKVMHLCSTPYHYIHLAYPGRVEIGEVRNAARAQANLPITVINRTRSTVDNVHGAIVDISTTGAKIETLQPVAELGDELLITAKVIVGHITRIINIEAFARTTIDRFDMANSVAAYGIQFKYLSDMDFLALHAFVNNQLVRSSDL</sequence>
<organism evidence="6">
    <name type="scientific">Salinispirillum sp. LH 10-3-1</name>
    <dbReference type="NCBI Taxonomy" id="2952525"/>
    <lineage>
        <taxon>Bacteria</taxon>
        <taxon>Pseudomonadati</taxon>
        <taxon>Pseudomonadota</taxon>
        <taxon>Gammaproteobacteria</taxon>
        <taxon>Oceanospirillales</taxon>
        <taxon>Saccharospirillaceae</taxon>
        <taxon>Salinispirillum</taxon>
    </lineage>
</organism>
<dbReference type="GO" id="GO:0035438">
    <property type="term" value="F:cyclic-di-GMP binding"/>
    <property type="evidence" value="ECO:0007669"/>
    <property type="project" value="InterPro"/>
</dbReference>
<evidence type="ECO:0000259" key="4">
    <source>
        <dbReference type="Pfam" id="PF07238"/>
    </source>
</evidence>
<dbReference type="Pfam" id="PF07238">
    <property type="entry name" value="PilZ"/>
    <property type="match status" value="1"/>
</dbReference>
<dbReference type="InterPro" id="IPR012349">
    <property type="entry name" value="Split_barrel_FMN-bd"/>
</dbReference>
<dbReference type="Gene3D" id="2.40.10.220">
    <property type="entry name" value="predicted glycosyltransferase like domains"/>
    <property type="match status" value="1"/>
</dbReference>
<dbReference type="RefSeq" id="WP_304996364.1">
    <property type="nucleotide sequence ID" value="NZ_CP101717.1"/>
</dbReference>
<keyword evidence="6" id="KW-0966">Cell projection</keyword>
<keyword evidence="2" id="KW-0547">Nucleotide-binding</keyword>
<evidence type="ECO:0000313" key="6">
    <source>
        <dbReference type="EMBL" id="WLD59074.1"/>
    </source>
</evidence>
<name>A0AB38YI62_9GAMM</name>
<dbReference type="SUPFAM" id="SSF141371">
    <property type="entry name" value="PilZ domain-like"/>
    <property type="match status" value="1"/>
</dbReference>
<protein>
    <submittedName>
        <fullName evidence="6">Flagellar brake protein</fullName>
    </submittedName>
</protein>
<accession>A0AB38YI62</accession>
<dbReference type="EMBL" id="CP101717">
    <property type="protein sequence ID" value="WLD59074.1"/>
    <property type="molecule type" value="Genomic_DNA"/>
</dbReference>
<dbReference type="InterPro" id="IPR009926">
    <property type="entry name" value="T3SS_YcgR_PilZN"/>
</dbReference>
<dbReference type="AlphaFoldDB" id="A0AB38YI62"/>
<keyword evidence="6" id="KW-0282">Flagellum</keyword>
<keyword evidence="1" id="KW-0973">c-di-GMP</keyword>
<evidence type="ECO:0000256" key="1">
    <source>
        <dbReference type="ARBA" id="ARBA00022636"/>
    </source>
</evidence>
<evidence type="ECO:0000256" key="3">
    <source>
        <dbReference type="ARBA" id="ARBA00023143"/>
    </source>
</evidence>
<keyword evidence="3" id="KW-0975">Bacterial flagellum</keyword>
<evidence type="ECO:0000259" key="5">
    <source>
        <dbReference type="Pfam" id="PF12945"/>
    </source>
</evidence>
<reference evidence="6" key="1">
    <citation type="submission" date="2022-07" db="EMBL/GenBank/DDBJ databases">
        <title>Complete genome sequence of Salinispirillum sp. LH10-3-1 capable of multiple carbohydrate inversion isolated from a soda lake.</title>
        <authorList>
            <person name="Liu J."/>
            <person name="Zhai Y."/>
            <person name="Zhang H."/>
            <person name="Yang H."/>
            <person name="Qu J."/>
            <person name="Li J."/>
        </authorList>
    </citation>
    <scope>NUCLEOTIDE SEQUENCE</scope>
    <source>
        <strain evidence="6">LH 10-3-1</strain>
    </source>
</reference>
<proteinExistence type="predicted"/>
<feature type="domain" description="PilZ" evidence="4">
    <location>
        <begin position="103"/>
        <end position="208"/>
    </location>
</feature>
<dbReference type="Gene3D" id="2.30.110.10">
    <property type="entry name" value="Electron Transport, Fmn-binding Protein, Chain A"/>
    <property type="match status" value="1"/>
</dbReference>
<feature type="domain" description="Type III secretion system flagellar brake protein YcgR PilZN" evidence="5">
    <location>
        <begin position="15"/>
        <end position="95"/>
    </location>
</feature>
<dbReference type="InterPro" id="IPR009875">
    <property type="entry name" value="PilZ_domain"/>
</dbReference>
<keyword evidence="6" id="KW-0969">Cilium</keyword>
<evidence type="ECO:0000256" key="2">
    <source>
        <dbReference type="ARBA" id="ARBA00022741"/>
    </source>
</evidence>